<dbReference type="EMBL" id="CP025299">
    <property type="protein sequence ID" value="AUG29506.1"/>
    <property type="molecule type" value="Genomic_DNA"/>
</dbReference>
<proteinExistence type="predicted"/>
<reference evidence="4 5" key="1">
    <citation type="submission" date="2017-12" db="EMBL/GenBank/DDBJ databases">
        <title>Isolation and characterization of estrogens degradatiion strain Microbacterium hominis SJTG1.</title>
        <authorList>
            <person name="Xiong W."/>
            <person name="Yin C."/>
            <person name="Zheng D."/>
            <person name="Liang R."/>
        </authorList>
    </citation>
    <scope>NUCLEOTIDE SEQUENCE [LARGE SCALE GENOMIC DNA]</scope>
    <source>
        <strain evidence="4 5">SJTG1</strain>
    </source>
</reference>
<sequence length="427" mass="43969">MRRKPIKASLLTVLLLSATTLGFASPAVADTAATGAAEPVPDDLAAAVSVEDSPQPVEGSRSLSRTSSEPQCTVSDDVALCITMGAGTAEIPDANRSEGMVQPFAMVAWPSWCLAAGADAGYRGTRTSLCGISSGLLEVRQMVNGAPTGPVVGTMNFLVYNYIYMDAGLNTWADQIRVSPTVITGAAVGTQISGTATCSGANCAQTSQTFPVQTPSAMGNADGEAYWQWTGATGQSALGTPTWTITFKSPTSVNPAFWTETSPVPVRCDNAVPGRAAIGCVVPAITPVIRYDSTSFTEFGPHVAGAQASGLRGGSYSNPMHRLVDSSLQAANRATSCPASLPRPAGKSCDEYPFASTYEGAALSGGGPRTQSWCQVTLSGPPSTGAAGYSVCMIDATQNSAAGSLLNSVLYAPFRVIDADAFYVEIV</sequence>
<dbReference type="AlphaFoldDB" id="A0A2K9DQK1"/>
<feature type="chain" id="PRO_5014726817" description="Deoxyribonuclease NucA/NucB domain-containing protein" evidence="2">
    <location>
        <begin position="30"/>
        <end position="427"/>
    </location>
</feature>
<feature type="region of interest" description="Disordered" evidence="1">
    <location>
        <begin position="50"/>
        <end position="71"/>
    </location>
</feature>
<keyword evidence="2" id="KW-0732">Signal</keyword>
<feature type="compositionally biased region" description="Polar residues" evidence="1">
    <location>
        <begin position="61"/>
        <end position="71"/>
    </location>
</feature>
<name>A0A2K9DQK1_9MICO</name>
<dbReference type="Proteomes" id="UP000233276">
    <property type="component" value="Chromosome"/>
</dbReference>
<dbReference type="Pfam" id="PF14040">
    <property type="entry name" value="DNase_NucA_NucB"/>
    <property type="match status" value="1"/>
</dbReference>
<evidence type="ECO:0000256" key="1">
    <source>
        <dbReference type="SAM" id="MobiDB-lite"/>
    </source>
</evidence>
<evidence type="ECO:0000256" key="2">
    <source>
        <dbReference type="SAM" id="SignalP"/>
    </source>
</evidence>
<dbReference type="KEGG" id="mhos:CXR34_08645"/>
<evidence type="ECO:0000313" key="4">
    <source>
        <dbReference type="EMBL" id="AUG29506.1"/>
    </source>
</evidence>
<organism evidence="4 5">
    <name type="scientific">Microbacterium hominis</name>
    <dbReference type="NCBI Taxonomy" id="162426"/>
    <lineage>
        <taxon>Bacteria</taxon>
        <taxon>Bacillati</taxon>
        <taxon>Actinomycetota</taxon>
        <taxon>Actinomycetes</taxon>
        <taxon>Micrococcales</taxon>
        <taxon>Microbacteriaceae</taxon>
        <taxon>Microbacterium</taxon>
    </lineage>
</organism>
<feature type="domain" description="Deoxyribonuclease NucA/NucB" evidence="3">
    <location>
        <begin position="334"/>
        <end position="424"/>
    </location>
</feature>
<evidence type="ECO:0000313" key="5">
    <source>
        <dbReference type="Proteomes" id="UP000233276"/>
    </source>
</evidence>
<dbReference type="InterPro" id="IPR029476">
    <property type="entry name" value="DNase_NucA_NucB"/>
</dbReference>
<accession>A0A2K9DQK1</accession>
<feature type="signal peptide" evidence="2">
    <location>
        <begin position="1"/>
        <end position="29"/>
    </location>
</feature>
<evidence type="ECO:0000259" key="3">
    <source>
        <dbReference type="Pfam" id="PF14040"/>
    </source>
</evidence>
<gene>
    <name evidence="4" type="ORF">CXR34_08645</name>
</gene>
<dbReference type="RefSeq" id="WP_016464902.1">
    <property type="nucleotide sequence ID" value="NZ_CP025299.1"/>
</dbReference>
<protein>
    <recommendedName>
        <fullName evidence="3">Deoxyribonuclease NucA/NucB domain-containing protein</fullName>
    </recommendedName>
</protein>